<evidence type="ECO:0000256" key="2">
    <source>
        <dbReference type="ARBA" id="ARBA00011356"/>
    </source>
</evidence>
<dbReference type="GO" id="GO:0001664">
    <property type="term" value="F:G protein-coupled receptor binding"/>
    <property type="evidence" value="ECO:0007669"/>
    <property type="project" value="UniProtKB-UniRule"/>
</dbReference>
<reference evidence="11" key="2">
    <citation type="submission" date="2019-01" db="EMBL/GenBank/DDBJ databases">
        <authorList>
            <person name="Graves T."/>
            <person name="Eichler E.E."/>
            <person name="Wilson R.K."/>
        </authorList>
    </citation>
    <scope>NUCLEOTIDE SEQUENCE [LARGE SCALE GENOMIC DNA]</scope>
    <source>
        <strain evidence="11">17573</strain>
    </source>
</reference>
<dbReference type="PANTHER" id="PTHR10218:SF217">
    <property type="entry name" value="GUANINE NUCLEOTIDE-BINDING PROTEIN SUBUNIT ALPHA-15"/>
    <property type="match status" value="1"/>
</dbReference>
<dbReference type="GO" id="GO:0031683">
    <property type="term" value="F:G-protein beta/gamma-subunit complex binding"/>
    <property type="evidence" value="ECO:0007669"/>
    <property type="project" value="UniProtKB-UniRule"/>
</dbReference>
<name>A0A5F7ZCP3_MACMU</name>
<reference evidence="11" key="3">
    <citation type="submission" date="2025-08" db="UniProtKB">
        <authorList>
            <consortium name="Ensembl"/>
        </authorList>
    </citation>
    <scope>IDENTIFICATION</scope>
    <source>
        <strain evidence="11">17573</strain>
    </source>
</reference>
<feature type="binding site" evidence="9">
    <location>
        <position position="78"/>
    </location>
    <ligand>
        <name>Mg(2+)</name>
        <dbReference type="ChEBI" id="CHEBI:18420"/>
    </ligand>
</feature>
<dbReference type="FunFam" id="1.10.400.10:FF:000002">
    <property type="entry name" value="guanine nucleotide-binding protein G(Q) subunit alpha"/>
    <property type="match status" value="1"/>
</dbReference>
<dbReference type="GO" id="GO:0005834">
    <property type="term" value="C:heterotrimeric G-protein complex"/>
    <property type="evidence" value="ECO:0007669"/>
    <property type="project" value="UniProtKB-UniRule"/>
</dbReference>
<protein>
    <recommendedName>
        <fullName evidence="10">Guanine nucleotide-binding protein subunit alpha</fullName>
    </recommendedName>
</protein>
<accession>A0A5F7ZCP3</accession>
<dbReference type="SUPFAM" id="SSF47895">
    <property type="entry name" value="Transducin (alpha subunit), insertion domain"/>
    <property type="match status" value="1"/>
</dbReference>
<dbReference type="PANTHER" id="PTHR10218">
    <property type="entry name" value="GTP-BINDING PROTEIN ALPHA SUBUNIT"/>
    <property type="match status" value="1"/>
</dbReference>
<comment type="function">
    <text evidence="10">Guanine nucleotide-binding proteins (G proteins) are involved as modulators or transducers in various transmembrane signaling systems.</text>
</comment>
<dbReference type="Bgee" id="ENSMMUG00000047845">
    <property type="expression patterns" value="Expressed in colon and 16 other cell types or tissues"/>
</dbReference>
<dbReference type="ExpressionAtlas" id="A0A5F7ZCP3">
    <property type="expression patterns" value="baseline"/>
</dbReference>
<dbReference type="InParanoid" id="A0A5F7ZCP3"/>
<dbReference type="FunCoup" id="A0A5F7ZCP3">
    <property type="interactions" value="436"/>
</dbReference>
<evidence type="ECO:0000256" key="7">
    <source>
        <dbReference type="ARBA" id="ARBA00023224"/>
    </source>
</evidence>
<feature type="binding site" evidence="8">
    <location>
        <begin position="74"/>
        <end position="79"/>
    </location>
    <ligand>
        <name>GTP</name>
        <dbReference type="ChEBI" id="CHEBI:37565"/>
    </ligand>
</feature>
<sequence length="414" mass="47129">MGSLESIFQMRKTEAQRSQVPCPTYDQPLGAQACPLRGAYTTADVARLGPCRAGPARPTCLCHGEGMMSSGPGESGKSTFIKQMRIIHGAGYSEEERKGFRPLVYQNIFVSMRAMIEAMERLQIPFSRPESKHHASLVMSQDPYKVTTFEKRYAVAMQWLWRDAGIRACYERRREFHLLDSAVYYLSHLERITEEGYVPTAQDVLRSRMPTTGINEYCFSVQKTNLRIVDVGGQRSERKKWIHCFENVIALIYLASLSEYDQCLEENNQENRMKESLALFGTILELPWFKSTSVILFLNKTDILEEKIPTSHLATYFPSFQGPKQDAEAAKRFILDMYTRMYTGCVDGPDGSKKGARSRRLFSHYTCATDTQNIRKGRSKTAIWDARVDDKWTAEGTPSRSLRTRDAGTSFCKG</sequence>
<dbReference type="SMR" id="A0A5F7ZCP3"/>
<evidence type="ECO:0000256" key="8">
    <source>
        <dbReference type="PIRSR" id="PIRSR601019-1"/>
    </source>
</evidence>
<evidence type="ECO:0000256" key="3">
    <source>
        <dbReference type="ARBA" id="ARBA00022723"/>
    </source>
</evidence>
<dbReference type="FunFam" id="3.40.50.300:FF:000985">
    <property type="entry name" value="Guanine nucleotide-binding protein subunit alpha-15"/>
    <property type="match status" value="1"/>
</dbReference>
<dbReference type="GO" id="GO:0005525">
    <property type="term" value="F:GTP binding"/>
    <property type="evidence" value="ECO:0007669"/>
    <property type="project" value="UniProtKB-UniRule"/>
</dbReference>
<keyword evidence="7 10" id="KW-0807">Transducer</keyword>
<gene>
    <name evidence="11" type="primary">GNA15</name>
</gene>
<feature type="binding site" evidence="8">
    <location>
        <begin position="230"/>
        <end position="234"/>
    </location>
    <ligand>
        <name>GTP</name>
        <dbReference type="ChEBI" id="CHEBI:37565"/>
    </ligand>
</feature>
<feature type="binding site" evidence="8">
    <location>
        <begin position="180"/>
        <end position="181"/>
    </location>
    <ligand>
        <name>GTP</name>
        <dbReference type="ChEBI" id="CHEBI:37565"/>
    </ligand>
</feature>
<dbReference type="InterPro" id="IPR001019">
    <property type="entry name" value="Gprotein_alpha_su"/>
</dbReference>
<feature type="binding site" evidence="8">
    <location>
        <position position="368"/>
    </location>
    <ligand>
        <name>GTP</name>
        <dbReference type="ChEBI" id="CHEBI:37565"/>
    </ligand>
</feature>
<dbReference type="PRINTS" id="PR00442">
    <property type="entry name" value="GPROTEINAQ"/>
</dbReference>
<evidence type="ECO:0000256" key="6">
    <source>
        <dbReference type="ARBA" id="ARBA00023134"/>
    </source>
</evidence>
<dbReference type="Ensembl" id="ENSMMUT00000094153.1">
    <property type="protein sequence ID" value="ENSMMUP00000063356.1"/>
    <property type="gene ID" value="ENSMMUG00000047845.2"/>
</dbReference>
<evidence type="ECO:0000256" key="10">
    <source>
        <dbReference type="RuleBase" id="RU369122"/>
    </source>
</evidence>
<dbReference type="GO" id="GO:0003924">
    <property type="term" value="F:GTPase activity"/>
    <property type="evidence" value="ECO:0007669"/>
    <property type="project" value="UniProtKB-UniRule"/>
</dbReference>
<evidence type="ECO:0000256" key="1">
    <source>
        <dbReference type="ARBA" id="ARBA00007976"/>
    </source>
</evidence>
<dbReference type="Gene3D" id="3.40.50.300">
    <property type="entry name" value="P-loop containing nucleotide triphosphate hydrolases"/>
    <property type="match status" value="1"/>
</dbReference>
<dbReference type="GO" id="GO:0007200">
    <property type="term" value="P:phospholipase C-activating G protein-coupled receptor signaling pathway"/>
    <property type="evidence" value="ECO:0007669"/>
    <property type="project" value="Ensembl"/>
</dbReference>
<reference evidence="12" key="1">
    <citation type="journal article" date="2007" name="Science">
        <title>Evolutionary and biomedical insights from the rhesus macaque genome.</title>
        <authorList>
            <person name="Gibbs R.A."/>
            <person name="Rogers J."/>
            <person name="Katze M.G."/>
            <person name="Bumgarner R."/>
            <person name="Weinstock G.M."/>
            <person name="Mardis E.R."/>
            <person name="Remington K.A."/>
            <person name="Strausberg R.L."/>
            <person name="Venter J.C."/>
            <person name="Wilson R.K."/>
            <person name="Batzer M.A."/>
            <person name="Bustamante C.D."/>
            <person name="Eichler E.E."/>
            <person name="Hahn M.W."/>
            <person name="Hardison R.C."/>
            <person name="Makova K.D."/>
            <person name="Miller W."/>
            <person name="Milosavljevic A."/>
            <person name="Palermo R.E."/>
            <person name="Siepel A."/>
            <person name="Sikela J.M."/>
            <person name="Attaway T."/>
            <person name="Bell S."/>
            <person name="Bernard K.E."/>
            <person name="Buhay C.J."/>
            <person name="Chandrabose M.N."/>
            <person name="Dao M."/>
            <person name="Davis C."/>
            <person name="Delehaunty K.D."/>
            <person name="Ding Y."/>
            <person name="Dinh H.H."/>
            <person name="Dugan-Rocha S."/>
            <person name="Fulton L.A."/>
            <person name="Gabisi R.A."/>
            <person name="Garner T.T."/>
            <person name="Godfrey J."/>
            <person name="Hawes A.C."/>
            <person name="Hernandez J."/>
            <person name="Hines S."/>
            <person name="Holder M."/>
            <person name="Hume J."/>
            <person name="Jhangiani S.N."/>
            <person name="Joshi V."/>
            <person name="Khan Z.M."/>
            <person name="Kirkness E.F."/>
            <person name="Cree A."/>
            <person name="Fowler R.G."/>
            <person name="Lee S."/>
            <person name="Lewis L.R."/>
            <person name="Li Z."/>
            <person name="Liu Y.-S."/>
            <person name="Moore S.M."/>
            <person name="Muzny D."/>
            <person name="Nazareth L.V."/>
            <person name="Ngo D.N."/>
            <person name="Okwuonu G.O."/>
            <person name="Pai G."/>
            <person name="Parker D."/>
            <person name="Paul H.A."/>
            <person name="Pfannkoch C."/>
            <person name="Pohl C.S."/>
            <person name="Rogers Y.-H.C."/>
            <person name="Ruiz S.J."/>
            <person name="Sabo A."/>
            <person name="Santibanez J."/>
            <person name="Schneider B.W."/>
            <person name="Smith S.M."/>
            <person name="Sodergren E."/>
            <person name="Svatek A.F."/>
            <person name="Utterback T.R."/>
            <person name="Vattathil S."/>
            <person name="Warren W."/>
            <person name="White C.S."/>
            <person name="Chinwalla A.T."/>
            <person name="Feng Y."/>
            <person name="Halpern A.L."/>
            <person name="Hillier L.W."/>
            <person name="Huang X."/>
            <person name="Minx P."/>
            <person name="Nelson J.O."/>
            <person name="Pepin K.H."/>
            <person name="Qin X."/>
            <person name="Sutton G.G."/>
            <person name="Venter E."/>
            <person name="Walenz B.P."/>
            <person name="Wallis J.W."/>
            <person name="Worley K.C."/>
            <person name="Yang S.-P."/>
            <person name="Jones S.M."/>
            <person name="Marra M.A."/>
            <person name="Rocchi M."/>
            <person name="Schein J.E."/>
            <person name="Baertsch R."/>
            <person name="Clarke L."/>
            <person name="Csuros M."/>
            <person name="Glasscock J."/>
            <person name="Harris R.A."/>
            <person name="Havlak P."/>
            <person name="Jackson A.R."/>
            <person name="Jiang H."/>
            <person name="Liu Y."/>
            <person name="Messina D.N."/>
            <person name="Shen Y."/>
            <person name="Song H.X.-Z."/>
            <person name="Wylie T."/>
            <person name="Zhang L."/>
            <person name="Birney E."/>
            <person name="Han K."/>
            <person name="Konkel M.K."/>
            <person name="Lee J."/>
            <person name="Smit A.F.A."/>
            <person name="Ullmer B."/>
            <person name="Wang H."/>
            <person name="Xing J."/>
            <person name="Burhans R."/>
            <person name="Cheng Z."/>
            <person name="Karro J.E."/>
            <person name="Ma J."/>
            <person name="Raney B."/>
            <person name="She X."/>
            <person name="Cox M.J."/>
            <person name="Demuth J.P."/>
            <person name="Dumas L.J."/>
            <person name="Han S.-G."/>
            <person name="Hopkins J."/>
            <person name="Karimpour-Fard A."/>
            <person name="Kim Y.H."/>
            <person name="Pollack J.R."/>
            <person name="Vinar T."/>
            <person name="Addo-Quaye C."/>
            <person name="Degenhardt J."/>
            <person name="Denby A."/>
            <person name="Hubisz M.J."/>
            <person name="Indap A."/>
            <person name="Kosiol C."/>
            <person name="Lahn B.T."/>
            <person name="Lawson H.A."/>
            <person name="Marklein A."/>
            <person name="Nielsen R."/>
            <person name="Vallender E.J."/>
            <person name="Clark A.G."/>
            <person name="Ferguson B."/>
            <person name="Hernandez R.D."/>
            <person name="Hirani K."/>
            <person name="Kehrer-Sawatzki H."/>
            <person name="Kolb J."/>
            <person name="Patil S."/>
            <person name="Pu L.-L."/>
            <person name="Ren Y."/>
            <person name="Smith D.G."/>
            <person name="Wheeler D.A."/>
            <person name="Schenck I."/>
            <person name="Ball E.V."/>
            <person name="Chen R."/>
            <person name="Cooper D.N."/>
            <person name="Giardine B."/>
            <person name="Hsu F."/>
            <person name="Kent W.J."/>
            <person name="Lesk A."/>
            <person name="Nelson D.L."/>
            <person name="O'brien W.E."/>
            <person name="Pruefer K."/>
            <person name="Stenson P.D."/>
            <person name="Wallace J.C."/>
            <person name="Ke H."/>
            <person name="Liu X.-M."/>
            <person name="Wang P."/>
            <person name="Xiang A.P."/>
            <person name="Yang F."/>
            <person name="Barber G.P."/>
            <person name="Haussler D."/>
            <person name="Karolchik D."/>
            <person name="Kern A.D."/>
            <person name="Kuhn R.M."/>
            <person name="Smith K.E."/>
            <person name="Zwieg A.S."/>
        </authorList>
    </citation>
    <scope>NUCLEOTIDE SEQUENCE [LARGE SCALE GENOMIC DNA]</scope>
    <source>
        <strain evidence="12">17573</strain>
    </source>
</reference>
<dbReference type="InterPro" id="IPR000654">
    <property type="entry name" value="Gprotein_alpha_Q"/>
</dbReference>
<keyword evidence="3 9" id="KW-0479">Metal-binding</keyword>
<dbReference type="AlphaFoldDB" id="A0A5F7ZCP3"/>
<dbReference type="SUPFAM" id="SSF52540">
    <property type="entry name" value="P-loop containing nucleoside triphosphate hydrolases"/>
    <property type="match status" value="1"/>
</dbReference>
<feature type="binding site" evidence="9">
    <location>
        <position position="211"/>
    </location>
    <ligand>
        <name>Mg(2+)</name>
        <dbReference type="ChEBI" id="CHEBI:18420"/>
    </ligand>
</feature>
<dbReference type="STRING" id="9544.ENSMMUP00000063356"/>
<keyword evidence="6 8" id="KW-0342">GTP-binding</keyword>
<dbReference type="GeneTree" id="ENSGT00940000161736"/>
<evidence type="ECO:0000313" key="11">
    <source>
        <dbReference type="Ensembl" id="ENSMMUP00000063356.1"/>
    </source>
</evidence>
<dbReference type="GO" id="GO:0019722">
    <property type="term" value="P:calcium-mediated signaling"/>
    <property type="evidence" value="ECO:0007669"/>
    <property type="project" value="Ensembl"/>
</dbReference>
<dbReference type="InterPro" id="IPR027417">
    <property type="entry name" value="P-loop_NTPase"/>
</dbReference>
<dbReference type="Pfam" id="PF00503">
    <property type="entry name" value="G-alpha"/>
    <property type="match status" value="1"/>
</dbReference>
<keyword evidence="5 9" id="KW-0460">Magnesium</keyword>
<dbReference type="VEuPathDB" id="HostDB:ENSMMUG00000047845"/>
<dbReference type="Proteomes" id="UP000006718">
    <property type="component" value="Chromosome 19"/>
</dbReference>
<comment type="subunit">
    <text evidence="2 10">G proteins are composed of 3 units; alpha, beta and gamma. The alpha chain contains the guanine nucleotide binding site.</text>
</comment>
<evidence type="ECO:0000256" key="5">
    <source>
        <dbReference type="ARBA" id="ARBA00022842"/>
    </source>
</evidence>
<proteinExistence type="inferred from homology"/>
<keyword evidence="12" id="KW-1185">Reference proteome</keyword>
<feature type="binding site" evidence="8">
    <location>
        <begin position="299"/>
        <end position="302"/>
    </location>
    <ligand>
        <name>GTP</name>
        <dbReference type="ChEBI" id="CHEBI:37565"/>
    </ligand>
</feature>
<dbReference type="GO" id="GO:0046872">
    <property type="term" value="F:metal ion binding"/>
    <property type="evidence" value="ECO:0007669"/>
    <property type="project" value="UniProtKB-UniRule"/>
</dbReference>
<evidence type="ECO:0000256" key="9">
    <source>
        <dbReference type="PIRSR" id="PIRSR601019-2"/>
    </source>
</evidence>
<dbReference type="CDD" id="cd00066">
    <property type="entry name" value="G-alpha"/>
    <property type="match status" value="1"/>
</dbReference>
<organism evidence="11 12">
    <name type="scientific">Macaca mulatta</name>
    <name type="common">Rhesus macaque</name>
    <dbReference type="NCBI Taxonomy" id="9544"/>
    <lineage>
        <taxon>Eukaryota</taxon>
        <taxon>Metazoa</taxon>
        <taxon>Chordata</taxon>
        <taxon>Craniata</taxon>
        <taxon>Vertebrata</taxon>
        <taxon>Euteleostomi</taxon>
        <taxon>Mammalia</taxon>
        <taxon>Eutheria</taxon>
        <taxon>Euarchontoglires</taxon>
        <taxon>Primates</taxon>
        <taxon>Haplorrhini</taxon>
        <taxon>Catarrhini</taxon>
        <taxon>Cercopithecidae</taxon>
        <taxon>Cercopithecinae</taxon>
        <taxon>Macaca</taxon>
    </lineage>
</organism>
<dbReference type="PROSITE" id="PS51882">
    <property type="entry name" value="G_ALPHA"/>
    <property type="match status" value="1"/>
</dbReference>
<evidence type="ECO:0000313" key="12">
    <source>
        <dbReference type="Proteomes" id="UP000006718"/>
    </source>
</evidence>
<dbReference type="InterPro" id="IPR011025">
    <property type="entry name" value="GproteinA_insert"/>
</dbReference>
<keyword evidence="4 8" id="KW-0547">Nucleotide-binding</keyword>
<reference evidence="11" key="4">
    <citation type="submission" date="2025-09" db="UniProtKB">
        <authorList>
            <consortium name="Ensembl"/>
        </authorList>
    </citation>
    <scope>IDENTIFICATION</scope>
    <source>
        <strain evidence="11">17573</strain>
    </source>
</reference>
<dbReference type="PRINTS" id="PR00318">
    <property type="entry name" value="GPROTEINA"/>
</dbReference>
<dbReference type="SMART" id="SM00275">
    <property type="entry name" value="G_alpha"/>
    <property type="match status" value="1"/>
</dbReference>
<comment type="similarity">
    <text evidence="1 10">Belongs to the G-alpha family. G(q) subfamily.</text>
</comment>
<evidence type="ECO:0000256" key="4">
    <source>
        <dbReference type="ARBA" id="ARBA00022741"/>
    </source>
</evidence>
<dbReference type="Gene3D" id="1.10.400.10">
    <property type="entry name" value="GI Alpha 1, domain 2-like"/>
    <property type="match status" value="1"/>
</dbReference>
<feature type="binding site" evidence="8">
    <location>
        <begin position="205"/>
        <end position="211"/>
    </location>
    <ligand>
        <name>GTP</name>
        <dbReference type="ChEBI" id="CHEBI:37565"/>
    </ligand>
</feature>